<evidence type="ECO:0000256" key="10">
    <source>
        <dbReference type="ARBA" id="ARBA00023180"/>
    </source>
</evidence>
<name>A0A2P6SQ74_ROSCH</name>
<evidence type="ECO:0000259" key="11">
    <source>
        <dbReference type="Pfam" id="PF24141"/>
    </source>
</evidence>
<dbReference type="FunFam" id="3.80.10.10:FF:000383">
    <property type="entry name" value="Leucine-rich repeat receptor protein kinase EMS1"/>
    <property type="match status" value="1"/>
</dbReference>
<dbReference type="SUPFAM" id="SSF52058">
    <property type="entry name" value="L domain-like"/>
    <property type="match status" value="1"/>
</dbReference>
<dbReference type="InterPro" id="IPR057013">
    <property type="entry name" value="LRR_ComC"/>
</dbReference>
<accession>A0A2P6SQ74</accession>
<keyword evidence="9" id="KW-0675">Receptor</keyword>
<proteinExistence type="inferred from homology"/>
<evidence type="ECO:0000313" key="12">
    <source>
        <dbReference type="EMBL" id="PRQ60817.1"/>
    </source>
</evidence>
<evidence type="ECO:0000256" key="3">
    <source>
        <dbReference type="ARBA" id="ARBA00022475"/>
    </source>
</evidence>
<comment type="caution">
    <text evidence="12">The sequence shown here is derived from an EMBL/GenBank/DDBJ whole genome shotgun (WGS) entry which is preliminary data.</text>
</comment>
<evidence type="ECO:0000256" key="9">
    <source>
        <dbReference type="ARBA" id="ARBA00023170"/>
    </source>
</evidence>
<keyword evidence="7" id="KW-1133">Transmembrane helix</keyword>
<dbReference type="PRINTS" id="PR00019">
    <property type="entry name" value="LEURICHRPT"/>
</dbReference>
<keyword evidence="13" id="KW-1185">Reference proteome</keyword>
<keyword evidence="8" id="KW-0472">Membrane</keyword>
<dbReference type="GO" id="GO:0004674">
    <property type="term" value="F:protein serine/threonine kinase activity"/>
    <property type="evidence" value="ECO:0007669"/>
    <property type="project" value="UniProtKB-KW"/>
</dbReference>
<dbReference type="Pfam" id="PF13855">
    <property type="entry name" value="LRR_8"/>
    <property type="match status" value="1"/>
</dbReference>
<sequence>MSIFSLRGLRALDLSSNNFSGSFPLDGLHQLRNLSALDLSHNNLNQSNLRILDLSDNQINGKVPNWIWGFSDLENLNLSCNSLDSVEVPSINHSNLLSLDFSRNYFSSSIPSTIGDVLGSTVFLSLSSNNLSGIIPESLCNSRNLRILDLSNNSLSGTVPRCLTTMSTLLVLNLRRNNLTNVNEFSHNCSLEMLDISGNQIQGQF</sequence>
<keyword evidence="12" id="KW-0418">Kinase</keyword>
<dbReference type="Gramene" id="PRQ60817">
    <property type="protein sequence ID" value="PRQ60817"/>
    <property type="gene ID" value="RchiOBHm_Chr0c39g0503331"/>
</dbReference>
<keyword evidence="4" id="KW-0433">Leucine-rich repeat</keyword>
<dbReference type="Pfam" id="PF00560">
    <property type="entry name" value="LRR_1"/>
    <property type="match status" value="1"/>
</dbReference>
<dbReference type="InterPro" id="IPR001611">
    <property type="entry name" value="Leu-rich_rpt"/>
</dbReference>
<evidence type="ECO:0000256" key="6">
    <source>
        <dbReference type="ARBA" id="ARBA00022737"/>
    </source>
</evidence>
<evidence type="ECO:0000256" key="5">
    <source>
        <dbReference type="ARBA" id="ARBA00022692"/>
    </source>
</evidence>
<evidence type="ECO:0000256" key="8">
    <source>
        <dbReference type="ARBA" id="ARBA00023136"/>
    </source>
</evidence>
<dbReference type="EMBL" id="PDCK01000034">
    <property type="protein sequence ID" value="PRQ60817.1"/>
    <property type="molecule type" value="Genomic_DNA"/>
</dbReference>
<feature type="domain" description="EGF-like" evidence="11">
    <location>
        <begin position="36"/>
        <end position="142"/>
    </location>
</feature>
<comment type="similarity">
    <text evidence="2">Belongs to the RLP family.</text>
</comment>
<keyword evidence="5" id="KW-0812">Transmembrane</keyword>
<keyword evidence="6" id="KW-0677">Repeat</keyword>
<evidence type="ECO:0000313" key="13">
    <source>
        <dbReference type="Proteomes" id="UP000238479"/>
    </source>
</evidence>
<dbReference type="AlphaFoldDB" id="A0A2P6SQ74"/>
<keyword evidence="3" id="KW-1003">Cell membrane</keyword>
<dbReference type="OMA" id="MVMRTIR"/>
<dbReference type="EC" id="2.7.11.1" evidence="12"/>
<evidence type="ECO:0000256" key="4">
    <source>
        <dbReference type="ARBA" id="ARBA00022614"/>
    </source>
</evidence>
<reference evidence="12 13" key="1">
    <citation type="journal article" date="2018" name="Nat. Genet.">
        <title>The Rosa genome provides new insights in the design of modern roses.</title>
        <authorList>
            <person name="Bendahmane M."/>
        </authorList>
    </citation>
    <scope>NUCLEOTIDE SEQUENCE [LARGE SCALE GENOMIC DNA]</scope>
    <source>
        <strain evidence="13">cv. Old Blush</strain>
    </source>
</reference>
<keyword evidence="12" id="KW-0808">Transferase</keyword>
<protein>
    <submittedName>
        <fullName evidence="12">Putative non-specific serine/threonine protein kinase</fullName>
        <ecNumber evidence="12">2.7.11.1</ecNumber>
    </submittedName>
</protein>
<dbReference type="Pfam" id="PF24141">
    <property type="entry name" value="LRR_ComC"/>
    <property type="match status" value="1"/>
</dbReference>
<organism evidence="12 13">
    <name type="scientific">Rosa chinensis</name>
    <name type="common">China rose</name>
    <dbReference type="NCBI Taxonomy" id="74649"/>
    <lineage>
        <taxon>Eukaryota</taxon>
        <taxon>Viridiplantae</taxon>
        <taxon>Streptophyta</taxon>
        <taxon>Embryophyta</taxon>
        <taxon>Tracheophyta</taxon>
        <taxon>Spermatophyta</taxon>
        <taxon>Magnoliopsida</taxon>
        <taxon>eudicotyledons</taxon>
        <taxon>Gunneridae</taxon>
        <taxon>Pentapetalae</taxon>
        <taxon>rosids</taxon>
        <taxon>fabids</taxon>
        <taxon>Rosales</taxon>
        <taxon>Rosaceae</taxon>
        <taxon>Rosoideae</taxon>
        <taxon>Rosoideae incertae sedis</taxon>
        <taxon>Rosa</taxon>
    </lineage>
</organism>
<gene>
    <name evidence="12" type="ORF">RchiOBHm_Chr0c39g0503331</name>
</gene>
<keyword evidence="10" id="KW-0325">Glycoprotein</keyword>
<dbReference type="PANTHER" id="PTHR27004">
    <property type="entry name" value="RECEPTOR-LIKE PROTEIN 12 ISOFORM X1"/>
    <property type="match status" value="1"/>
</dbReference>
<evidence type="ECO:0000256" key="7">
    <source>
        <dbReference type="ARBA" id="ARBA00022989"/>
    </source>
</evidence>
<dbReference type="Proteomes" id="UP000238479">
    <property type="component" value="Unassembled WGS sequence"/>
</dbReference>
<evidence type="ECO:0000256" key="1">
    <source>
        <dbReference type="ARBA" id="ARBA00004251"/>
    </source>
</evidence>
<dbReference type="InterPro" id="IPR032675">
    <property type="entry name" value="LRR_dom_sf"/>
</dbReference>
<dbReference type="PANTHER" id="PTHR27004:SF462">
    <property type="entry name" value="LRR RECEPTOR-LIKE KINASE"/>
    <property type="match status" value="1"/>
</dbReference>
<dbReference type="Gene3D" id="3.80.10.10">
    <property type="entry name" value="Ribonuclease Inhibitor"/>
    <property type="match status" value="3"/>
</dbReference>
<dbReference type="STRING" id="74649.A0A2P6SQ74"/>
<dbReference type="GO" id="GO:0005886">
    <property type="term" value="C:plasma membrane"/>
    <property type="evidence" value="ECO:0007669"/>
    <property type="project" value="UniProtKB-SubCell"/>
</dbReference>
<keyword evidence="12" id="KW-0723">Serine/threonine-protein kinase</keyword>
<comment type="subcellular location">
    <subcellularLocation>
        <location evidence="1">Cell membrane</location>
        <topology evidence="1">Single-pass type I membrane protein</topology>
    </subcellularLocation>
</comment>
<evidence type="ECO:0000256" key="2">
    <source>
        <dbReference type="ARBA" id="ARBA00009592"/>
    </source>
</evidence>